<evidence type="ECO:0000259" key="3">
    <source>
        <dbReference type="Pfam" id="PF01910"/>
    </source>
</evidence>
<dbReference type="InterPro" id="IPR051614">
    <property type="entry name" value="UPF0045_domain"/>
</dbReference>
<gene>
    <name evidence="4" type="ORF">SAMN04488556_1190</name>
</gene>
<dbReference type="EMBL" id="FOZS01000001">
    <property type="protein sequence ID" value="SFS50379.1"/>
    <property type="molecule type" value="Genomic_DNA"/>
</dbReference>
<evidence type="ECO:0000256" key="2">
    <source>
        <dbReference type="SAM" id="MobiDB-lite"/>
    </source>
</evidence>
<reference evidence="5" key="1">
    <citation type="submission" date="2016-10" db="EMBL/GenBank/DDBJ databases">
        <authorList>
            <person name="Varghese N."/>
            <person name="Submissions S."/>
        </authorList>
    </citation>
    <scope>NUCLEOTIDE SEQUENCE [LARGE SCALE GENOMIC DNA]</scope>
    <source>
        <strain evidence="5">DSM 22427</strain>
    </source>
</reference>
<dbReference type="SUPFAM" id="SSF89957">
    <property type="entry name" value="MTH1187/YkoF-like"/>
    <property type="match status" value="1"/>
</dbReference>
<dbReference type="AlphaFoldDB" id="A0A1I6QD29"/>
<dbReference type="PANTHER" id="PTHR33777:SF1">
    <property type="entry name" value="UPF0045 PROTEIN ECM15"/>
    <property type="match status" value="1"/>
</dbReference>
<accession>A0A1I6QD29</accession>
<dbReference type="PANTHER" id="PTHR33777">
    <property type="entry name" value="UPF0045 PROTEIN ECM15"/>
    <property type="match status" value="1"/>
</dbReference>
<feature type="domain" description="Thiamine-binding protein" evidence="3">
    <location>
        <begin position="8"/>
        <end position="92"/>
    </location>
</feature>
<protein>
    <submittedName>
        <fullName evidence="4">Uncharacterized protein, MTH1187 family</fullName>
    </submittedName>
</protein>
<dbReference type="Pfam" id="PF01910">
    <property type="entry name" value="Thiamine_BP"/>
    <property type="match status" value="1"/>
</dbReference>
<dbReference type="Proteomes" id="UP000199199">
    <property type="component" value="Unassembled WGS sequence"/>
</dbReference>
<sequence length="104" mass="11054">MTVIGFLSTAPVVEDSMSEEVANAVAALEDYDVAYETGPMGTTIEAESTDELFAAAQAAHDAIDADRVSTVFKIDDKRTSDQTARDKVKAVESHLGREAKSDGT</sequence>
<proteinExistence type="inferred from homology"/>
<name>A0A1I6QD29_9EURY</name>
<evidence type="ECO:0000313" key="4">
    <source>
        <dbReference type="EMBL" id="SFS50379.1"/>
    </source>
</evidence>
<dbReference type="NCBIfam" id="TIGR00106">
    <property type="entry name" value="MTH1187 family thiamine-binding protein"/>
    <property type="match status" value="1"/>
</dbReference>
<dbReference type="InterPro" id="IPR002767">
    <property type="entry name" value="Thiamine_BP"/>
</dbReference>
<dbReference type="OrthoDB" id="10763at2157"/>
<evidence type="ECO:0000256" key="1">
    <source>
        <dbReference type="ARBA" id="ARBA00010272"/>
    </source>
</evidence>
<feature type="region of interest" description="Disordered" evidence="2">
    <location>
        <begin position="82"/>
        <end position="104"/>
    </location>
</feature>
<dbReference type="InterPro" id="IPR029756">
    <property type="entry name" value="MTH1187/YkoF-like"/>
</dbReference>
<dbReference type="RefSeq" id="WP_092902603.1">
    <property type="nucleotide sequence ID" value="NZ_FOZS01000001.1"/>
</dbReference>
<comment type="similarity">
    <text evidence="1">Belongs to the UPF0045 family.</text>
</comment>
<keyword evidence="5" id="KW-1185">Reference proteome</keyword>
<dbReference type="Gene3D" id="3.30.70.930">
    <property type="match status" value="1"/>
</dbReference>
<dbReference type="GO" id="GO:0005829">
    <property type="term" value="C:cytosol"/>
    <property type="evidence" value="ECO:0007669"/>
    <property type="project" value="TreeGrafter"/>
</dbReference>
<organism evidence="4 5">
    <name type="scientific">Halostagnicola kamekurae</name>
    <dbReference type="NCBI Taxonomy" id="619731"/>
    <lineage>
        <taxon>Archaea</taxon>
        <taxon>Methanobacteriati</taxon>
        <taxon>Methanobacteriota</taxon>
        <taxon>Stenosarchaea group</taxon>
        <taxon>Halobacteria</taxon>
        <taxon>Halobacteriales</taxon>
        <taxon>Natrialbaceae</taxon>
        <taxon>Halostagnicola</taxon>
    </lineage>
</organism>
<evidence type="ECO:0000313" key="5">
    <source>
        <dbReference type="Proteomes" id="UP000199199"/>
    </source>
</evidence>